<organism evidence="1 2">
    <name type="scientific">Caerostris extrusa</name>
    <name type="common">Bark spider</name>
    <name type="synonym">Caerostris bankana</name>
    <dbReference type="NCBI Taxonomy" id="172846"/>
    <lineage>
        <taxon>Eukaryota</taxon>
        <taxon>Metazoa</taxon>
        <taxon>Ecdysozoa</taxon>
        <taxon>Arthropoda</taxon>
        <taxon>Chelicerata</taxon>
        <taxon>Arachnida</taxon>
        <taxon>Araneae</taxon>
        <taxon>Araneomorphae</taxon>
        <taxon>Entelegynae</taxon>
        <taxon>Araneoidea</taxon>
        <taxon>Araneidae</taxon>
        <taxon>Caerostris</taxon>
    </lineage>
</organism>
<reference evidence="1 2" key="1">
    <citation type="submission" date="2021-06" db="EMBL/GenBank/DDBJ databases">
        <title>Caerostris extrusa draft genome.</title>
        <authorList>
            <person name="Kono N."/>
            <person name="Arakawa K."/>
        </authorList>
    </citation>
    <scope>NUCLEOTIDE SEQUENCE [LARGE SCALE GENOMIC DNA]</scope>
</reference>
<accession>A0AAV4RK50</accession>
<comment type="caution">
    <text evidence="1">The sequence shown here is derived from an EMBL/GenBank/DDBJ whole genome shotgun (WGS) entry which is preliminary data.</text>
</comment>
<evidence type="ECO:0000313" key="2">
    <source>
        <dbReference type="Proteomes" id="UP001054945"/>
    </source>
</evidence>
<dbReference type="Proteomes" id="UP001054945">
    <property type="component" value="Unassembled WGS sequence"/>
</dbReference>
<keyword evidence="2" id="KW-1185">Reference proteome</keyword>
<proteinExistence type="predicted"/>
<dbReference type="AlphaFoldDB" id="A0AAV4RK50"/>
<gene>
    <name evidence="1" type="ORF">CEXT_488501</name>
</gene>
<sequence length="111" mass="12701">MEVSFTIASTRVGSLERKPSLTFHIAVVMEEFSFLQIYRLHPTNPTSSTNLSSSSYESYISFEFIVLAVLMPASRLPVLGFFPLKILSGSWFFFENYLHVNFFCNSRSRAI</sequence>
<protein>
    <submittedName>
        <fullName evidence="1">Uncharacterized protein</fullName>
    </submittedName>
</protein>
<dbReference type="EMBL" id="BPLR01007965">
    <property type="protein sequence ID" value="GIY21126.1"/>
    <property type="molecule type" value="Genomic_DNA"/>
</dbReference>
<evidence type="ECO:0000313" key="1">
    <source>
        <dbReference type="EMBL" id="GIY21126.1"/>
    </source>
</evidence>
<name>A0AAV4RK50_CAEEX</name>